<keyword evidence="1" id="KW-0732">Signal</keyword>
<evidence type="ECO:0000256" key="1">
    <source>
        <dbReference type="SAM" id="SignalP"/>
    </source>
</evidence>
<feature type="non-terminal residue" evidence="2">
    <location>
        <position position="1"/>
    </location>
</feature>
<evidence type="ECO:0000313" key="2">
    <source>
        <dbReference type="EMBL" id="CDW17508.1"/>
    </source>
</evidence>
<organism evidence="2">
    <name type="scientific">Lepeophtheirus salmonis</name>
    <name type="common">Salmon louse</name>
    <name type="synonym">Caligus salmonis</name>
    <dbReference type="NCBI Taxonomy" id="72036"/>
    <lineage>
        <taxon>Eukaryota</taxon>
        <taxon>Metazoa</taxon>
        <taxon>Ecdysozoa</taxon>
        <taxon>Arthropoda</taxon>
        <taxon>Crustacea</taxon>
        <taxon>Multicrustacea</taxon>
        <taxon>Hexanauplia</taxon>
        <taxon>Copepoda</taxon>
        <taxon>Siphonostomatoida</taxon>
        <taxon>Caligidae</taxon>
        <taxon>Lepeophtheirus</taxon>
    </lineage>
</organism>
<protein>
    <submittedName>
        <fullName evidence="2">Uncharacterized protein</fullName>
    </submittedName>
</protein>
<accession>A0A0K2SV40</accession>
<feature type="chain" id="PRO_5005487161" evidence="1">
    <location>
        <begin position="29"/>
        <end position="79"/>
    </location>
</feature>
<feature type="signal peptide" evidence="1">
    <location>
        <begin position="1"/>
        <end position="28"/>
    </location>
</feature>
<proteinExistence type="predicted"/>
<dbReference type="EMBL" id="HACA01000147">
    <property type="protein sequence ID" value="CDW17508.1"/>
    <property type="molecule type" value="Transcribed_RNA"/>
</dbReference>
<sequence length="79" mass="9580">AFPICLFTNLKFLSFFQFFYLFLSNSNCYKKWNNWTKPFVNHVSSRNFDCCLEDPVIDYSITLLKFFNRVVISFFIIEH</sequence>
<reference evidence="2" key="1">
    <citation type="submission" date="2014-05" db="EMBL/GenBank/DDBJ databases">
        <authorList>
            <person name="Chronopoulou M."/>
        </authorList>
    </citation>
    <scope>NUCLEOTIDE SEQUENCE</scope>
    <source>
        <tissue evidence="2">Whole organism</tissue>
    </source>
</reference>
<dbReference type="AlphaFoldDB" id="A0A0K2SV40"/>
<name>A0A0K2SV40_LEPSM</name>